<dbReference type="InterPro" id="IPR000225">
    <property type="entry name" value="Armadillo"/>
</dbReference>
<dbReference type="Gene3D" id="1.25.10.10">
    <property type="entry name" value="Leucine-rich Repeat Variant"/>
    <property type="match status" value="4"/>
</dbReference>
<evidence type="ECO:0000313" key="6">
    <source>
        <dbReference type="EMBL" id="KAK9844966.1"/>
    </source>
</evidence>
<feature type="coiled-coil region" evidence="3">
    <location>
        <begin position="993"/>
        <end position="1027"/>
    </location>
</feature>
<feature type="repeat" description="ARM" evidence="2">
    <location>
        <begin position="1310"/>
        <end position="1354"/>
    </location>
</feature>
<feature type="coiled-coil region" evidence="3">
    <location>
        <begin position="891"/>
        <end position="918"/>
    </location>
</feature>
<dbReference type="Pfam" id="PF12436">
    <property type="entry name" value="USP7_ICP0_bdg"/>
    <property type="match status" value="1"/>
</dbReference>
<evidence type="ECO:0000256" key="4">
    <source>
        <dbReference type="SAM" id="MobiDB-lite"/>
    </source>
</evidence>
<evidence type="ECO:0000256" key="1">
    <source>
        <dbReference type="ARBA" id="ARBA00022786"/>
    </source>
</evidence>
<dbReference type="EMBL" id="JALJOS010000001">
    <property type="protein sequence ID" value="KAK9844966.1"/>
    <property type="molecule type" value="Genomic_DNA"/>
</dbReference>
<dbReference type="PANTHER" id="PTHR46464:SF2">
    <property type="entry name" value="ANKYRIN AND ARMADILLO REPEAT-CONTAINING PROTEIN"/>
    <property type="match status" value="1"/>
</dbReference>
<protein>
    <recommendedName>
        <fullName evidence="5">Ubiquitin carboxyl-terminal hydrolase 7 ICP0-binding domain-containing protein</fullName>
    </recommendedName>
</protein>
<dbReference type="Gene3D" id="3.10.20.90">
    <property type="entry name" value="Phosphatidylinositol 3-kinase Catalytic Subunit, Chain A, domain 1"/>
    <property type="match status" value="1"/>
</dbReference>
<dbReference type="Proteomes" id="UP001438707">
    <property type="component" value="Unassembled WGS sequence"/>
</dbReference>
<evidence type="ECO:0000256" key="2">
    <source>
        <dbReference type="PROSITE-ProRule" id="PRU00259"/>
    </source>
</evidence>
<gene>
    <name evidence="6" type="ORF">WJX74_009116</name>
</gene>
<sequence>MQLESLLHTLFFKLRQANQEPYWASSSSREVHSAVGLDLATGELRIVVRVVHDDTFAARAGVFGQFELADDQQGDLYEVRLRSTLGDFANLVARKMGAGSHPENMRFWLWDRAPGGPARVCIPCYVPGGEHAKTPISAPSMAYAGLQQDRLDKGHAAPLPGRGSREDLCLFLETLGPRGAQRLQQPRSELLLFLKAFDPTSSHPLQYGGSLLAAAATPGLADLHQLMREQVGWPDSWGLDVFAETWAAGSCSLRLLPNQASLADLGLRHGDVLCYQRTRQDPQQGGIVEFWGSVRDVTFRQLDADGEVMQGTGLRVQLPGTSLCSEVTSAIRAAGQMEAGTKLILVQQPAHFGVQSLPWDDPATLDELRVLTSFRRGNPAQLPPRGEARQGEKVTGSRAKSRSLDGSQENGAVPPVPLATGQPQPSSGAGPDAAAIVQSLRASLDGSRQQRGQIDKLLTTMRADVSSLPPGAAGTREKAALHERSMSAYHQELKALREEHDDYEALKLKHASAAAQLVVVSEQMAAAGSLHQGLEARLADSQQKLAEADAAAEERLQAMKVSLEAAAAASALHQKEHAKLQTDLTGLREQLAAAESCADELRSTNAHHEMALREQHDRAVAADQVGQDRLAQAQDEAALADRRVAAAVATVQQLEASLAAVQMENTALHRDSEAHKLEASEHGTQYVEFSRQLEDAAAALATKADALATADKDRARQGMELESLRQQLLNLQHAHASQQEQAAQQHEQELGALREEVAGLQRACAESQEISRQLKAVQQDLSSARAESAASASQQNQLEQRAHAAAQESNRRLEALQQDLIVARAESAASMEQQAQLEQQMLQQQQQHQHDAHVAAGSATATAAAESHAVVELQNQLRVEKAKAEATVFARDRMKTQLQDLQGENSDLKDALERAQQQLQAAAPCQTGPAESSQVQELQSDGMHEALLAEGNAAASQRLDTKQTTSDVELQEAAAPAAFVTLRDGSQLEAAAVQEMQRTLRSSTQEQQVLKQEIAALRGELDALQAGPVRSGMGTWPCLVAGNSQDLAHMPSSTTQLALEQPPQASRTMPLPVTSVPLPGQREYKTQSALPQDTTARTIPELLLQLAPDRPLQERVQACDRLLPMVIQAGLEDGLAPTDAPQLLASLLTLLQLQPTELPTSLFRLLQDLAKSPGHAKTIIRGPSLDRLAALLRQVDTEALLSILALLDALAGHAKYLSEFAKSNVIFELLAILEDLKPKSAGKRRAASLLLMTLFSAPPCCEQVVLLGAQHQLVHILGESQADMAQQAAALLWRLAANSPDRKDSVAASGAIPPLVSLLGFNTTTSTAQAPAAAALDSLAYRSLAHRQEMAAAGVIPPLVAFLQHSLTSPPDPTLPAADNPFAPDQPMRPALNLLHSLALDSPGMRRELAGCGAIPLLTALMGAQSGAQSSPMQLAQAAGVLSRMAADGQDFRDAIMSAGAVPALVGTLQDPGASPAGQEQALGALEVLAAGAPACSAAIVSAGGVPAVIQLLNVAPPHLQRRAAATLAALAADEGAVLPGVQVSTAVQKLADLVLTPPDPDTQVLAVSALCRLPLGQDPQLAQTAARCIPAAVWMCSGTGGAGPRAAQEAVILLQLLAQQQPMQEGLRAAGAVAALAQHIGAAEGPPTQARALQGVLLLCQANPGACEQAVQAGCIEAAFAHVSQASPEFQAATASLADTVAISLPGSDARIQACGGIQLLTQLMGHGPPGVQGPATAALAALCAPSLATSQSSCQFVLASDALHYLGPLLDASDLRARTSVLALLCPLSWQGPEASRAISAIIGLYRLIGLLEIPAPELQCWTLSVLGNVAMAEASSQSGSTLEAAVPAIVALLEAWHQDAPEHLMAELQRQAATTVGILATLRSLQAAVAAGQAVSALQRVLQAGARSPAAYQACVAALNRLHGYL</sequence>
<dbReference type="InterPro" id="IPR024729">
    <property type="entry name" value="USP7_ICP0-binding_dom"/>
</dbReference>
<dbReference type="PROSITE" id="PS50176">
    <property type="entry name" value="ARM_REPEAT"/>
    <property type="match status" value="4"/>
</dbReference>
<dbReference type="SUPFAM" id="SSF48371">
    <property type="entry name" value="ARM repeat"/>
    <property type="match status" value="2"/>
</dbReference>
<feature type="compositionally biased region" description="Low complexity" evidence="4">
    <location>
        <begin position="834"/>
        <end position="847"/>
    </location>
</feature>
<feature type="repeat" description="ARM" evidence="2">
    <location>
        <begin position="1504"/>
        <end position="1535"/>
    </location>
</feature>
<keyword evidence="1" id="KW-0833">Ubl conjugation pathway</keyword>
<comment type="caution">
    <text evidence="6">The sequence shown here is derived from an EMBL/GenBank/DDBJ whole genome shotgun (WGS) entry which is preliminary data.</text>
</comment>
<feature type="region of interest" description="Disordered" evidence="4">
    <location>
        <begin position="785"/>
        <end position="810"/>
    </location>
</feature>
<evidence type="ECO:0000313" key="7">
    <source>
        <dbReference type="Proteomes" id="UP001438707"/>
    </source>
</evidence>
<feature type="repeat" description="ARM" evidence="2">
    <location>
        <begin position="1268"/>
        <end position="1310"/>
    </location>
</feature>
<dbReference type="InterPro" id="IPR043379">
    <property type="entry name" value="ANKAR"/>
</dbReference>
<organism evidence="6 7">
    <name type="scientific">Apatococcus lobatus</name>
    <dbReference type="NCBI Taxonomy" id="904363"/>
    <lineage>
        <taxon>Eukaryota</taxon>
        <taxon>Viridiplantae</taxon>
        <taxon>Chlorophyta</taxon>
        <taxon>core chlorophytes</taxon>
        <taxon>Trebouxiophyceae</taxon>
        <taxon>Chlorellales</taxon>
        <taxon>Chlorellaceae</taxon>
        <taxon>Apatococcus</taxon>
    </lineage>
</organism>
<feature type="repeat" description="ARM" evidence="2">
    <location>
        <begin position="1460"/>
        <end position="1504"/>
    </location>
</feature>
<proteinExistence type="predicted"/>
<dbReference type="SMART" id="SM00185">
    <property type="entry name" value="ARM"/>
    <property type="match status" value="11"/>
</dbReference>
<accession>A0AAW1SFL2</accession>
<feature type="domain" description="Ubiquitin carboxyl-terminal hydrolase 7 ICP0-binding" evidence="5">
    <location>
        <begin position="165"/>
        <end position="283"/>
    </location>
</feature>
<dbReference type="GO" id="GO:0140096">
    <property type="term" value="F:catalytic activity, acting on a protein"/>
    <property type="evidence" value="ECO:0007669"/>
    <property type="project" value="UniProtKB-ARBA"/>
</dbReference>
<keyword evidence="7" id="KW-1185">Reference proteome</keyword>
<feature type="region of interest" description="Disordered" evidence="4">
    <location>
        <begin position="834"/>
        <end position="860"/>
    </location>
</feature>
<evidence type="ECO:0000259" key="5">
    <source>
        <dbReference type="Pfam" id="PF12436"/>
    </source>
</evidence>
<reference evidence="6 7" key="1">
    <citation type="journal article" date="2024" name="Nat. Commun.">
        <title>Phylogenomics reveals the evolutionary origins of lichenization in chlorophyte algae.</title>
        <authorList>
            <person name="Puginier C."/>
            <person name="Libourel C."/>
            <person name="Otte J."/>
            <person name="Skaloud P."/>
            <person name="Haon M."/>
            <person name="Grisel S."/>
            <person name="Petersen M."/>
            <person name="Berrin J.G."/>
            <person name="Delaux P.M."/>
            <person name="Dal Grande F."/>
            <person name="Keller J."/>
        </authorList>
    </citation>
    <scope>NUCLEOTIDE SEQUENCE [LARGE SCALE GENOMIC DNA]</scope>
    <source>
        <strain evidence="6 7">SAG 2145</strain>
    </source>
</reference>
<name>A0AAW1SFL2_9CHLO</name>
<dbReference type="InterPro" id="IPR016024">
    <property type="entry name" value="ARM-type_fold"/>
</dbReference>
<keyword evidence="3" id="KW-0175">Coiled coil</keyword>
<feature type="coiled-coil region" evidence="3">
    <location>
        <begin position="479"/>
        <end position="506"/>
    </location>
</feature>
<feature type="region of interest" description="Disordered" evidence="4">
    <location>
        <begin position="375"/>
        <end position="432"/>
    </location>
</feature>
<dbReference type="InterPro" id="IPR011989">
    <property type="entry name" value="ARM-like"/>
</dbReference>
<dbReference type="PANTHER" id="PTHR46464">
    <property type="entry name" value="ANK_REP_REGION DOMAIN-CONTAINING PROTEIN"/>
    <property type="match status" value="1"/>
</dbReference>
<evidence type="ECO:0000256" key="3">
    <source>
        <dbReference type="SAM" id="Coils"/>
    </source>
</evidence>